<dbReference type="PROSITE" id="PS50977">
    <property type="entry name" value="HTH_TETR_2"/>
    <property type="match status" value="1"/>
</dbReference>
<dbReference type="Gene3D" id="1.10.357.10">
    <property type="entry name" value="Tetracycline Repressor, domain 2"/>
    <property type="match status" value="1"/>
</dbReference>
<dbReference type="EMBL" id="RFFH01000003">
    <property type="protein sequence ID" value="RMI33415.1"/>
    <property type="molecule type" value="Genomic_DNA"/>
</dbReference>
<dbReference type="GO" id="GO:0003700">
    <property type="term" value="F:DNA-binding transcription factor activity"/>
    <property type="evidence" value="ECO:0007669"/>
    <property type="project" value="TreeGrafter"/>
</dbReference>
<evidence type="ECO:0000313" key="4">
    <source>
        <dbReference type="EMBL" id="RMI33415.1"/>
    </source>
</evidence>
<feature type="domain" description="HTH tetR-type" evidence="3">
    <location>
        <begin position="20"/>
        <end position="80"/>
    </location>
</feature>
<keyword evidence="5" id="KW-1185">Reference proteome</keyword>
<keyword evidence="1 2" id="KW-0238">DNA-binding</keyword>
<name>A0A3M2LBT1_9NOCA</name>
<dbReference type="SUPFAM" id="SSF46689">
    <property type="entry name" value="Homeodomain-like"/>
    <property type="match status" value="1"/>
</dbReference>
<evidence type="ECO:0000313" key="5">
    <source>
        <dbReference type="Proteomes" id="UP000279275"/>
    </source>
</evidence>
<dbReference type="InterPro" id="IPR001647">
    <property type="entry name" value="HTH_TetR"/>
</dbReference>
<dbReference type="PANTHER" id="PTHR30055">
    <property type="entry name" value="HTH-TYPE TRANSCRIPTIONAL REGULATOR RUTR"/>
    <property type="match status" value="1"/>
</dbReference>
<organism evidence="4 5">
    <name type="scientific">Nocardia stercoris</name>
    <dbReference type="NCBI Taxonomy" id="2483361"/>
    <lineage>
        <taxon>Bacteria</taxon>
        <taxon>Bacillati</taxon>
        <taxon>Actinomycetota</taxon>
        <taxon>Actinomycetes</taxon>
        <taxon>Mycobacteriales</taxon>
        <taxon>Nocardiaceae</taxon>
        <taxon>Nocardia</taxon>
    </lineage>
</organism>
<dbReference type="AlphaFoldDB" id="A0A3M2LBT1"/>
<accession>A0A3M2LBT1</accession>
<proteinExistence type="predicted"/>
<evidence type="ECO:0000256" key="2">
    <source>
        <dbReference type="PROSITE-ProRule" id="PRU00335"/>
    </source>
</evidence>
<dbReference type="GO" id="GO:0000976">
    <property type="term" value="F:transcription cis-regulatory region binding"/>
    <property type="evidence" value="ECO:0007669"/>
    <property type="project" value="TreeGrafter"/>
</dbReference>
<gene>
    <name evidence="4" type="ORF">EBN03_09695</name>
</gene>
<dbReference type="InterPro" id="IPR009057">
    <property type="entry name" value="Homeodomain-like_sf"/>
</dbReference>
<dbReference type="PANTHER" id="PTHR30055:SF226">
    <property type="entry name" value="HTH-TYPE TRANSCRIPTIONAL REGULATOR PKSA"/>
    <property type="match status" value="1"/>
</dbReference>
<dbReference type="Proteomes" id="UP000279275">
    <property type="component" value="Unassembled WGS sequence"/>
</dbReference>
<reference evidence="4 5" key="1">
    <citation type="submission" date="2018-10" db="EMBL/GenBank/DDBJ databases">
        <title>Isolation from cow dung.</title>
        <authorList>
            <person name="Ling L."/>
        </authorList>
    </citation>
    <scope>NUCLEOTIDE SEQUENCE [LARGE SCALE GENOMIC DNA]</scope>
    <source>
        <strain evidence="4 5">NEAU-LL90</strain>
    </source>
</reference>
<protein>
    <submittedName>
        <fullName evidence="4">TetR/AcrR family transcriptional regulator</fullName>
    </submittedName>
</protein>
<comment type="caution">
    <text evidence="4">The sequence shown here is derived from an EMBL/GenBank/DDBJ whole genome shotgun (WGS) entry which is preliminary data.</text>
</comment>
<evidence type="ECO:0000256" key="1">
    <source>
        <dbReference type="ARBA" id="ARBA00023125"/>
    </source>
</evidence>
<sequence>MGGMESSRRYAGVAAADRRTERRQRLIDAGFDLVAEQGLAGMTVTQVCATAGLTERYFYESFRRLDDLRAAMYDALITELRGTGLEAIDRAEPDLYAKCRAATDALCHTLTTATGRARLYFEANGSPALLERRDESIIEFAGLLAEQMIRYGDVAEGHPRLRLQTVMIVGGVAEAVRQWLAGGLAVEPAELIDTTAALCVQIAGSLRIA</sequence>
<dbReference type="InterPro" id="IPR050109">
    <property type="entry name" value="HTH-type_TetR-like_transc_reg"/>
</dbReference>
<feature type="DNA-binding region" description="H-T-H motif" evidence="2">
    <location>
        <begin position="43"/>
        <end position="62"/>
    </location>
</feature>
<evidence type="ECO:0000259" key="3">
    <source>
        <dbReference type="PROSITE" id="PS50977"/>
    </source>
</evidence>
<dbReference type="SUPFAM" id="SSF48498">
    <property type="entry name" value="Tetracyclin repressor-like, C-terminal domain"/>
    <property type="match status" value="1"/>
</dbReference>
<dbReference type="InterPro" id="IPR036271">
    <property type="entry name" value="Tet_transcr_reg_TetR-rel_C_sf"/>
</dbReference>